<dbReference type="Proteomes" id="UP000698752">
    <property type="component" value="Unassembled WGS sequence"/>
</dbReference>
<organism evidence="1 2">
    <name type="scientific">Neoroseomonas terrae</name>
    <dbReference type="NCBI Taxonomy" id="424799"/>
    <lineage>
        <taxon>Bacteria</taxon>
        <taxon>Pseudomonadati</taxon>
        <taxon>Pseudomonadota</taxon>
        <taxon>Alphaproteobacteria</taxon>
        <taxon>Acetobacterales</taxon>
        <taxon>Acetobacteraceae</taxon>
        <taxon>Neoroseomonas</taxon>
    </lineage>
</organism>
<gene>
    <name evidence="1" type="ORF">GXW78_26740</name>
</gene>
<name>A0ABS5EQI7_9PROT</name>
<dbReference type="EMBL" id="JAAEDI010000045">
    <property type="protein sequence ID" value="MBR0653279.1"/>
    <property type="molecule type" value="Genomic_DNA"/>
</dbReference>
<reference evidence="2" key="1">
    <citation type="journal article" date="2021" name="Syst. Appl. Microbiol.">
        <title>Roseomonas hellenica sp. nov., isolated from roots of wild-growing Alkanna tinctoria.</title>
        <authorList>
            <person name="Rat A."/>
            <person name="Naranjo H.D."/>
            <person name="Lebbe L."/>
            <person name="Cnockaert M."/>
            <person name="Krigas N."/>
            <person name="Grigoriadou K."/>
            <person name="Maloupa E."/>
            <person name="Willems A."/>
        </authorList>
    </citation>
    <scope>NUCLEOTIDE SEQUENCE [LARGE SCALE GENOMIC DNA]</scope>
    <source>
        <strain evidence="2">LMG 31159</strain>
    </source>
</reference>
<proteinExistence type="predicted"/>
<keyword evidence="2" id="KW-1185">Reference proteome</keyword>
<protein>
    <submittedName>
        <fullName evidence="1">Uncharacterized protein</fullName>
    </submittedName>
</protein>
<evidence type="ECO:0000313" key="2">
    <source>
        <dbReference type="Proteomes" id="UP000698752"/>
    </source>
</evidence>
<evidence type="ECO:0000313" key="1">
    <source>
        <dbReference type="EMBL" id="MBR0653279.1"/>
    </source>
</evidence>
<dbReference type="RefSeq" id="WP_211871986.1">
    <property type="nucleotide sequence ID" value="NZ_JAAEDI010000045.1"/>
</dbReference>
<comment type="caution">
    <text evidence="1">The sequence shown here is derived from an EMBL/GenBank/DDBJ whole genome shotgun (WGS) entry which is preliminary data.</text>
</comment>
<sequence>MQPLVASNASPPNSGAQVEAYWKACAEIRRGELAIGIADLLPLAWSRLPTLRACVRKELARHGAAIH</sequence>
<accession>A0ABS5EQI7</accession>